<dbReference type="InterPro" id="IPR016181">
    <property type="entry name" value="Acyl_CoA_acyltransferase"/>
</dbReference>
<keyword evidence="3" id="KW-0808">Transferase</keyword>
<name>A0A169P8G6_STRLU</name>
<dbReference type="Gene3D" id="3.40.630.30">
    <property type="match status" value="1"/>
</dbReference>
<dbReference type="EMBL" id="AP017424">
    <property type="protein sequence ID" value="BAU86848.1"/>
    <property type="molecule type" value="Genomic_DNA"/>
</dbReference>
<proteinExistence type="predicted"/>
<gene>
    <name evidence="3" type="ORF">SLA_5979</name>
</gene>
<protein>
    <submittedName>
        <fullName evidence="3">N-acetyltransferase GCN5</fullName>
    </submittedName>
</protein>
<feature type="compositionally biased region" description="Low complexity" evidence="1">
    <location>
        <begin position="9"/>
        <end position="45"/>
    </location>
</feature>
<dbReference type="Pfam" id="PF00583">
    <property type="entry name" value="Acetyltransf_1"/>
    <property type="match status" value="1"/>
</dbReference>
<sequence length="371" mass="40138">MTSSRTALDSFGSSGSSGSSDASGSPESPESNESPTSPESSALSASSAPLVIRPLAGTEELELFDRLDYVLDHELADDLAAGRRRPEWLWVALRGERLVGRIGWWTGRAGEAPQFLDFFDLDPALPADEAAAIGLRLLETASAAVVGDGPRPEYGRFMPPDWREVPETRAYLETLFGVLTAAGARRLVERLRLEWRPGTASPIAPPSGRLAFRPVRDREDLLALMTPVMEGTLDAHGQADLASGLSPREAAEQHYDEELAQHSSPKSWWRIAELAGTGEPVGFVVPARNNYHAIIAYLGVLPAHRGRGYADEILAEGTRVLAAEDVPRIRARTDVGNVPMARSFARAGYATFERAIDYVWDARDVPGGQGA</sequence>
<dbReference type="KEGG" id="slau:SLA_5979"/>
<dbReference type="InterPro" id="IPR000182">
    <property type="entry name" value="GNAT_dom"/>
</dbReference>
<dbReference type="PROSITE" id="PS51186">
    <property type="entry name" value="GNAT"/>
    <property type="match status" value="1"/>
</dbReference>
<organism evidence="3 4">
    <name type="scientific">Streptomyces laurentii</name>
    <dbReference type="NCBI Taxonomy" id="39478"/>
    <lineage>
        <taxon>Bacteria</taxon>
        <taxon>Bacillati</taxon>
        <taxon>Actinomycetota</taxon>
        <taxon>Actinomycetes</taxon>
        <taxon>Kitasatosporales</taxon>
        <taxon>Streptomycetaceae</taxon>
        <taxon>Streptomyces</taxon>
    </lineage>
</organism>
<feature type="domain" description="N-acetyltransferase" evidence="2">
    <location>
        <begin position="210"/>
        <end position="366"/>
    </location>
</feature>
<dbReference type="AlphaFoldDB" id="A0A169P8G6"/>
<evidence type="ECO:0000259" key="2">
    <source>
        <dbReference type="PROSITE" id="PS51186"/>
    </source>
</evidence>
<feature type="region of interest" description="Disordered" evidence="1">
    <location>
        <begin position="1"/>
        <end position="45"/>
    </location>
</feature>
<dbReference type="SUPFAM" id="SSF55729">
    <property type="entry name" value="Acyl-CoA N-acyltransferases (Nat)"/>
    <property type="match status" value="1"/>
</dbReference>
<dbReference type="Proteomes" id="UP000217676">
    <property type="component" value="Chromosome"/>
</dbReference>
<reference evidence="3 4" key="1">
    <citation type="journal article" date="2016" name="Genome Announc.">
        <title>Complete Genome Sequence of Thiostrepton-Producing Streptomyces laurentii ATCC 31255.</title>
        <authorList>
            <person name="Doi K."/>
            <person name="Fujino Y."/>
            <person name="Nagayoshi Y."/>
            <person name="Ohshima T."/>
            <person name="Ogata S."/>
        </authorList>
    </citation>
    <scope>NUCLEOTIDE SEQUENCE [LARGE SCALE GENOMIC DNA]</scope>
    <source>
        <strain evidence="3 4">ATCC 31255</strain>
    </source>
</reference>
<evidence type="ECO:0000256" key="1">
    <source>
        <dbReference type="SAM" id="MobiDB-lite"/>
    </source>
</evidence>
<accession>A0A169P8G6</accession>
<dbReference type="CDD" id="cd04301">
    <property type="entry name" value="NAT_SF"/>
    <property type="match status" value="1"/>
</dbReference>
<evidence type="ECO:0000313" key="4">
    <source>
        <dbReference type="Proteomes" id="UP000217676"/>
    </source>
</evidence>
<evidence type="ECO:0000313" key="3">
    <source>
        <dbReference type="EMBL" id="BAU86848.1"/>
    </source>
</evidence>
<dbReference type="GO" id="GO:0016747">
    <property type="term" value="F:acyltransferase activity, transferring groups other than amino-acyl groups"/>
    <property type="evidence" value="ECO:0007669"/>
    <property type="project" value="InterPro"/>
</dbReference>
<keyword evidence="4" id="KW-1185">Reference proteome</keyword>